<proteinExistence type="predicted"/>
<comment type="caution">
    <text evidence="1">The sequence shown here is derived from an EMBL/GenBank/DDBJ whole genome shotgun (WGS) entry which is preliminary data.</text>
</comment>
<sequence>MALDINRKDYCLFISSSEKQICNKRLSIIENFAFDDSAYFFKKLIIFDKNIIKIRDCYYDLFLKFLDEDISNNDLVIFRKLLIFFLGQDYKANHFLRYIDDNLIIQRGLRLEKFPDDILDIDYMLYIIEDIDD</sequence>
<reference evidence="1" key="1">
    <citation type="journal article" date="2023" name="Front. Microbiol.">
        <title>Phylogeography and host specificity of Pasteurellaceae pathogenic to sea-farmed fish in the north-east Atlantic.</title>
        <authorList>
            <person name="Gulla S."/>
            <person name="Colquhoun D.J."/>
            <person name="Olsen A.B."/>
            <person name="Spilsberg B."/>
            <person name="Lagesen K."/>
            <person name="Aakesson C.P."/>
            <person name="Strom S."/>
            <person name="Manji F."/>
            <person name="Birkbeck T.H."/>
            <person name="Nilsen H.K."/>
        </authorList>
    </citation>
    <scope>NUCLEOTIDE SEQUENCE</scope>
    <source>
        <strain evidence="1">TW16_20</strain>
    </source>
</reference>
<dbReference type="AlphaFoldDB" id="A0AAJ6P1K2"/>
<name>A0AAJ6P1K2_9PAST</name>
<accession>A0AAJ6P1K2</accession>
<organism evidence="1 2">
    <name type="scientific">Phocoenobacter skyensis</name>
    <dbReference type="NCBI Taxonomy" id="97481"/>
    <lineage>
        <taxon>Bacteria</taxon>
        <taxon>Pseudomonadati</taxon>
        <taxon>Pseudomonadota</taxon>
        <taxon>Gammaproteobacteria</taxon>
        <taxon>Pasteurellales</taxon>
        <taxon>Pasteurellaceae</taxon>
        <taxon>Phocoenobacter</taxon>
    </lineage>
</organism>
<evidence type="ECO:0000313" key="2">
    <source>
        <dbReference type="Proteomes" id="UP001236239"/>
    </source>
</evidence>
<dbReference type="EMBL" id="JASAYQ010000029">
    <property type="protein sequence ID" value="MDP8173804.1"/>
    <property type="molecule type" value="Genomic_DNA"/>
</dbReference>
<dbReference type="Proteomes" id="UP001236239">
    <property type="component" value="Unassembled WGS sequence"/>
</dbReference>
<gene>
    <name evidence="1" type="ORF">QJU93_10590</name>
</gene>
<dbReference type="RefSeq" id="WP_306375076.1">
    <property type="nucleotide sequence ID" value="NZ_JASAYL010000022.1"/>
</dbReference>
<evidence type="ECO:0000313" key="1">
    <source>
        <dbReference type="EMBL" id="MDP8173804.1"/>
    </source>
</evidence>
<protein>
    <submittedName>
        <fullName evidence="1">Uncharacterized protein</fullName>
    </submittedName>
</protein>